<evidence type="ECO:0000313" key="1">
    <source>
        <dbReference type="EMBL" id="OHX48182.1"/>
    </source>
</evidence>
<sequence length="113" mass="12943">MKKLVILLVILFAIIILGDLVNKIGANEKMTVEGYILNKEGVWYLITDEDFDVKTAKEQSNQEFIRSYGGIYKLDSVPFSFSPYIDGQKMKVWFGEVLESHPAKIKVLKVEKK</sequence>
<gene>
    <name evidence="1" type="ORF">BBV17_18960</name>
</gene>
<comment type="caution">
    <text evidence="1">The sequence shown here is derived from an EMBL/GenBank/DDBJ whole genome shotgun (WGS) entry which is preliminary data.</text>
</comment>
<dbReference type="Proteomes" id="UP000180194">
    <property type="component" value="Unassembled WGS sequence"/>
</dbReference>
<reference evidence="1 2" key="1">
    <citation type="submission" date="2016-07" db="EMBL/GenBank/DDBJ databases">
        <title>Bacillus oceanisediminis whole genome.</title>
        <authorList>
            <person name="Pal Y."/>
            <person name="Verma A."/>
            <person name="Mual P."/>
            <person name="Srinivasan K."/>
        </authorList>
    </citation>
    <scope>NUCLEOTIDE SEQUENCE [LARGE SCALE GENOMIC DNA]</scope>
    <source>
        <strain evidence="1 2">Bhandara28</strain>
    </source>
</reference>
<proteinExistence type="predicted"/>
<dbReference type="InterPro" id="IPR021598">
    <property type="entry name" value="DUF3221"/>
</dbReference>
<dbReference type="Gene3D" id="2.40.50.140">
    <property type="entry name" value="Nucleic acid-binding proteins"/>
    <property type="match status" value="1"/>
</dbReference>
<dbReference type="Pfam" id="PF11518">
    <property type="entry name" value="DUF3221"/>
    <property type="match status" value="1"/>
</dbReference>
<name>A0ABX3CRV7_9BACI</name>
<evidence type="ECO:0008006" key="3">
    <source>
        <dbReference type="Google" id="ProtNLM"/>
    </source>
</evidence>
<dbReference type="RefSeq" id="WP_071157466.1">
    <property type="nucleotide sequence ID" value="NZ_MBRJ01000022.1"/>
</dbReference>
<protein>
    <recommendedName>
        <fullName evidence="3">DUF3221 domain-containing protein</fullName>
    </recommendedName>
</protein>
<organism evidence="1 2">
    <name type="scientific">Cytobacillus oceanisediminis</name>
    <dbReference type="NCBI Taxonomy" id="665099"/>
    <lineage>
        <taxon>Bacteria</taxon>
        <taxon>Bacillati</taxon>
        <taxon>Bacillota</taxon>
        <taxon>Bacilli</taxon>
        <taxon>Bacillales</taxon>
        <taxon>Bacillaceae</taxon>
        <taxon>Cytobacillus</taxon>
    </lineage>
</organism>
<accession>A0ABX3CRV7</accession>
<dbReference type="EMBL" id="MBRJ01000022">
    <property type="protein sequence ID" value="OHX48182.1"/>
    <property type="molecule type" value="Genomic_DNA"/>
</dbReference>
<dbReference type="InterPro" id="IPR012340">
    <property type="entry name" value="NA-bd_OB-fold"/>
</dbReference>
<evidence type="ECO:0000313" key="2">
    <source>
        <dbReference type="Proteomes" id="UP000180194"/>
    </source>
</evidence>
<keyword evidence="2" id="KW-1185">Reference proteome</keyword>